<dbReference type="EMBL" id="BPLR01009428">
    <property type="protein sequence ID" value="GIY31864.1"/>
    <property type="molecule type" value="Genomic_DNA"/>
</dbReference>
<evidence type="ECO:0000313" key="2">
    <source>
        <dbReference type="EMBL" id="GIY31864.1"/>
    </source>
</evidence>
<evidence type="ECO:0000313" key="3">
    <source>
        <dbReference type="Proteomes" id="UP001054945"/>
    </source>
</evidence>
<protein>
    <submittedName>
        <fullName evidence="2">Uncharacterized protein</fullName>
    </submittedName>
</protein>
<name>A0AAV4SD04_CAEEX</name>
<reference evidence="2 3" key="1">
    <citation type="submission" date="2021-06" db="EMBL/GenBank/DDBJ databases">
        <title>Caerostris extrusa draft genome.</title>
        <authorList>
            <person name="Kono N."/>
            <person name="Arakawa K."/>
        </authorList>
    </citation>
    <scope>NUCLEOTIDE SEQUENCE [LARGE SCALE GENOMIC DNA]</scope>
</reference>
<organism evidence="2 3">
    <name type="scientific">Caerostris extrusa</name>
    <name type="common">Bark spider</name>
    <name type="synonym">Caerostris bankana</name>
    <dbReference type="NCBI Taxonomy" id="172846"/>
    <lineage>
        <taxon>Eukaryota</taxon>
        <taxon>Metazoa</taxon>
        <taxon>Ecdysozoa</taxon>
        <taxon>Arthropoda</taxon>
        <taxon>Chelicerata</taxon>
        <taxon>Arachnida</taxon>
        <taxon>Araneae</taxon>
        <taxon>Araneomorphae</taxon>
        <taxon>Entelegynae</taxon>
        <taxon>Araneoidea</taxon>
        <taxon>Araneidae</taxon>
        <taxon>Caerostris</taxon>
    </lineage>
</organism>
<dbReference type="Proteomes" id="UP001054945">
    <property type="component" value="Unassembled WGS sequence"/>
</dbReference>
<sequence>MNSLGLSFTAVLLLLGVASALPNELMSALKHMPDLTQPENTMMGQSLKEMGVEICRTNCTCVRQPPTAARRKTESGTAVQRLLLMHPTTYS</sequence>
<feature type="chain" id="PRO_5043439219" evidence="1">
    <location>
        <begin position="21"/>
        <end position="91"/>
    </location>
</feature>
<proteinExistence type="predicted"/>
<feature type="signal peptide" evidence="1">
    <location>
        <begin position="1"/>
        <end position="20"/>
    </location>
</feature>
<keyword evidence="1" id="KW-0732">Signal</keyword>
<dbReference type="AlphaFoldDB" id="A0AAV4SD04"/>
<accession>A0AAV4SD04</accession>
<evidence type="ECO:0000256" key="1">
    <source>
        <dbReference type="SAM" id="SignalP"/>
    </source>
</evidence>
<keyword evidence="3" id="KW-1185">Reference proteome</keyword>
<gene>
    <name evidence="2" type="ORF">CEXT_91191</name>
</gene>
<comment type="caution">
    <text evidence="2">The sequence shown here is derived from an EMBL/GenBank/DDBJ whole genome shotgun (WGS) entry which is preliminary data.</text>
</comment>